<keyword evidence="2 5" id="KW-0547">Nucleotide-binding</keyword>
<proteinExistence type="inferred from homology"/>
<dbReference type="GO" id="GO:0042398">
    <property type="term" value="P:modified amino acid biosynthetic process"/>
    <property type="evidence" value="ECO:0007669"/>
    <property type="project" value="InterPro"/>
</dbReference>
<dbReference type="Pfam" id="PF04107">
    <property type="entry name" value="GCS2"/>
    <property type="match status" value="1"/>
</dbReference>
<evidence type="ECO:0000256" key="2">
    <source>
        <dbReference type="ARBA" id="ARBA00022741"/>
    </source>
</evidence>
<dbReference type="RefSeq" id="WP_199719839.1">
    <property type="nucleotide sequence ID" value="NZ_RJKN01000001.1"/>
</dbReference>
<dbReference type="InterPro" id="IPR050141">
    <property type="entry name" value="GCL_type2/YbdK_subfam"/>
</dbReference>
<dbReference type="InParanoid" id="A0A3N1HTA5"/>
<evidence type="ECO:0000313" key="7">
    <source>
        <dbReference type="Proteomes" id="UP000276232"/>
    </source>
</evidence>
<dbReference type="NCBIfam" id="TIGR02050">
    <property type="entry name" value="gshA_cyan_rel"/>
    <property type="match status" value="1"/>
</dbReference>
<dbReference type="InterPro" id="IPR011793">
    <property type="entry name" value="YbdK"/>
</dbReference>
<reference evidence="6 7" key="1">
    <citation type="journal article" date="2015" name="Stand. Genomic Sci.">
        <title>Genomic Encyclopedia of Bacterial and Archaeal Type Strains, Phase III: the genomes of soil and plant-associated and newly described type strains.</title>
        <authorList>
            <person name="Whitman W.B."/>
            <person name="Woyke T."/>
            <person name="Klenk H.P."/>
            <person name="Zhou Y."/>
            <person name="Lilburn T.G."/>
            <person name="Beck B.J."/>
            <person name="De Vos P."/>
            <person name="Vandamme P."/>
            <person name="Eisen J.A."/>
            <person name="Garrity G."/>
            <person name="Hugenholtz P."/>
            <person name="Kyrpides N.C."/>
        </authorList>
    </citation>
    <scope>NUCLEOTIDE SEQUENCE [LARGE SCALE GENOMIC DNA]</scope>
    <source>
        <strain evidence="6 7">CECT 7306</strain>
    </source>
</reference>
<comment type="function">
    <text evidence="5">ATP-dependent carboxylate-amine ligase which exhibits weak glutamate--cysteine ligase activity.</text>
</comment>
<dbReference type="Proteomes" id="UP000276232">
    <property type="component" value="Unassembled WGS sequence"/>
</dbReference>
<evidence type="ECO:0000256" key="5">
    <source>
        <dbReference type="HAMAP-Rule" id="MF_01609"/>
    </source>
</evidence>
<dbReference type="PANTHER" id="PTHR36510">
    <property type="entry name" value="GLUTAMATE--CYSTEINE LIGASE 2-RELATED"/>
    <property type="match status" value="1"/>
</dbReference>
<protein>
    <recommendedName>
        <fullName evidence="5">Putative glutamate--cysteine ligase 2</fullName>
        <ecNumber evidence="5">6.3.2.2</ecNumber>
    </recommendedName>
    <alternativeName>
        <fullName evidence="5">Gamma-glutamylcysteine synthetase 2</fullName>
        <shortName evidence="5">GCS 2</shortName>
        <shortName evidence="5">Gamma-GCS 2</shortName>
    </alternativeName>
</protein>
<keyword evidence="1 5" id="KW-0436">Ligase</keyword>
<dbReference type="NCBIfam" id="NF010041">
    <property type="entry name" value="PRK13517.1-1"/>
    <property type="match status" value="1"/>
</dbReference>
<comment type="similarity">
    <text evidence="5">Belongs to the glutamate--cysteine ligase type 2 family. YbdK subfamily.</text>
</comment>
<organism evidence="6 7">
    <name type="scientific">Pseudokineococcus lusitanus</name>
    <dbReference type="NCBI Taxonomy" id="763993"/>
    <lineage>
        <taxon>Bacteria</taxon>
        <taxon>Bacillati</taxon>
        <taxon>Actinomycetota</taxon>
        <taxon>Actinomycetes</taxon>
        <taxon>Kineosporiales</taxon>
        <taxon>Kineosporiaceae</taxon>
        <taxon>Pseudokineococcus</taxon>
    </lineage>
</organism>
<keyword evidence="3 5" id="KW-0067">ATP-binding</keyword>
<dbReference type="GO" id="GO:0004357">
    <property type="term" value="F:glutamate-cysteine ligase activity"/>
    <property type="evidence" value="ECO:0007669"/>
    <property type="project" value="UniProtKB-EC"/>
</dbReference>
<dbReference type="GO" id="GO:0005524">
    <property type="term" value="F:ATP binding"/>
    <property type="evidence" value="ECO:0007669"/>
    <property type="project" value="UniProtKB-KW"/>
</dbReference>
<dbReference type="HAMAP" id="MF_01609">
    <property type="entry name" value="Glu_cys_ligase_2"/>
    <property type="match status" value="1"/>
</dbReference>
<comment type="caution">
    <text evidence="6">The sequence shown here is derived from an EMBL/GenBank/DDBJ whole genome shotgun (WGS) entry which is preliminary data.</text>
</comment>
<name>A0A3N1HTA5_9ACTN</name>
<dbReference type="SUPFAM" id="SSF55931">
    <property type="entry name" value="Glutamine synthetase/guanido kinase"/>
    <property type="match status" value="1"/>
</dbReference>
<comment type="catalytic activity">
    <reaction evidence="4 5">
        <text>L-cysteine + L-glutamate + ATP = gamma-L-glutamyl-L-cysteine + ADP + phosphate + H(+)</text>
        <dbReference type="Rhea" id="RHEA:13285"/>
        <dbReference type="ChEBI" id="CHEBI:15378"/>
        <dbReference type="ChEBI" id="CHEBI:29985"/>
        <dbReference type="ChEBI" id="CHEBI:30616"/>
        <dbReference type="ChEBI" id="CHEBI:35235"/>
        <dbReference type="ChEBI" id="CHEBI:43474"/>
        <dbReference type="ChEBI" id="CHEBI:58173"/>
        <dbReference type="ChEBI" id="CHEBI:456216"/>
        <dbReference type="EC" id="6.3.2.2"/>
    </reaction>
</comment>
<dbReference type="EMBL" id="RJKN01000001">
    <property type="protein sequence ID" value="ROP45650.1"/>
    <property type="molecule type" value="Genomic_DNA"/>
</dbReference>
<dbReference type="Gene3D" id="3.30.590.20">
    <property type="match status" value="1"/>
</dbReference>
<evidence type="ECO:0000256" key="3">
    <source>
        <dbReference type="ARBA" id="ARBA00022840"/>
    </source>
</evidence>
<dbReference type="AlphaFoldDB" id="A0A3N1HTA5"/>
<sequence length="376" mass="39843">MSAAARAGVPRLRIGVEEEFHVVEARSGELAPSAGPILEQLGDGPQYKAELMSSALETNSAVHQTLEEMRRDLVAARAAVAEVAAGGGWAAVAAGTVPLADPSDVGVVAHPRNDRMREDYKVLVDEQLICGVQAQVDCADRDAAVAVLGRLRPWLPPLLALSASSPYWCGRDTGYASFRSQLWRRWPTAGPPPALASAAEYDALVGALVASGTVSDQGMLYFDVRPQHHYPTLEVRLCDSAPLVDDVLLLTALSRALVRRGLADLAAGDPAGAGTPREVVDAARWRAARSGLEGDLLHPTAGDPRPARVVLAAVLDHVREELEAEGDLALVEHLLDAALARGSSAARQRAAFARRGSLRDVVDLLVEETRDPGTPS</sequence>
<dbReference type="InterPro" id="IPR006336">
    <property type="entry name" value="GCS2"/>
</dbReference>
<dbReference type="PANTHER" id="PTHR36510:SF1">
    <property type="entry name" value="GLUTAMATE--CYSTEINE LIGASE 2-RELATED"/>
    <property type="match status" value="1"/>
</dbReference>
<gene>
    <name evidence="6" type="ORF">EDC03_0255</name>
</gene>
<evidence type="ECO:0000256" key="1">
    <source>
        <dbReference type="ARBA" id="ARBA00022598"/>
    </source>
</evidence>
<dbReference type="EC" id="6.3.2.2" evidence="5"/>
<keyword evidence="7" id="KW-1185">Reference proteome</keyword>
<dbReference type="InterPro" id="IPR014746">
    <property type="entry name" value="Gln_synth/guanido_kin_cat_dom"/>
</dbReference>
<evidence type="ECO:0000313" key="6">
    <source>
        <dbReference type="EMBL" id="ROP45650.1"/>
    </source>
</evidence>
<accession>A0A3N1HTA5</accession>
<evidence type="ECO:0000256" key="4">
    <source>
        <dbReference type="ARBA" id="ARBA00048819"/>
    </source>
</evidence>